<comment type="caution">
    <text evidence="5">The sequence shown here is derived from an EMBL/GenBank/DDBJ whole genome shotgun (WGS) entry which is preliminary data.</text>
</comment>
<dbReference type="Proteomes" id="UP000019464">
    <property type="component" value="Unassembled WGS sequence"/>
</dbReference>
<organism evidence="5 6">
    <name type="scientific">Nitrincola nitratireducens</name>
    <dbReference type="NCBI Taxonomy" id="1229521"/>
    <lineage>
        <taxon>Bacteria</taxon>
        <taxon>Pseudomonadati</taxon>
        <taxon>Pseudomonadota</taxon>
        <taxon>Gammaproteobacteria</taxon>
        <taxon>Oceanospirillales</taxon>
        <taxon>Oceanospirillaceae</taxon>
        <taxon>Nitrincola</taxon>
    </lineage>
</organism>
<dbReference type="PANTHER" id="PTHR11136">
    <property type="entry name" value="FOLYLPOLYGLUTAMATE SYNTHASE-RELATED"/>
    <property type="match status" value="1"/>
</dbReference>
<gene>
    <name evidence="5" type="primary">folC_2</name>
    <name evidence="5" type="ORF">D791_03093</name>
</gene>
<dbReference type="GO" id="GO:0005524">
    <property type="term" value="F:ATP binding"/>
    <property type="evidence" value="ECO:0007669"/>
    <property type="project" value="UniProtKB-KW"/>
</dbReference>
<dbReference type="AlphaFoldDB" id="W9VH19"/>
<dbReference type="Gene3D" id="3.40.1190.10">
    <property type="entry name" value="Mur-like, catalytic domain"/>
    <property type="match status" value="1"/>
</dbReference>
<dbReference type="PANTHER" id="PTHR11136:SF0">
    <property type="entry name" value="DIHYDROFOLATE SYNTHETASE-RELATED"/>
    <property type="match status" value="1"/>
</dbReference>
<dbReference type="EMBL" id="AONB01000018">
    <property type="protein sequence ID" value="EXJ09940.1"/>
    <property type="molecule type" value="Genomic_DNA"/>
</dbReference>
<accession>W9VH19</accession>
<dbReference type="GO" id="GO:0004326">
    <property type="term" value="F:tetrahydrofolylpolyglutamate synthase activity"/>
    <property type="evidence" value="ECO:0007669"/>
    <property type="project" value="InterPro"/>
</dbReference>
<evidence type="ECO:0000256" key="1">
    <source>
        <dbReference type="ARBA" id="ARBA00008276"/>
    </source>
</evidence>
<dbReference type="GO" id="GO:0005737">
    <property type="term" value="C:cytoplasm"/>
    <property type="evidence" value="ECO:0007669"/>
    <property type="project" value="TreeGrafter"/>
</dbReference>
<dbReference type="PATRIC" id="fig|1229521.3.peg.3123"/>
<evidence type="ECO:0000256" key="2">
    <source>
        <dbReference type="ARBA" id="ARBA00022598"/>
    </source>
</evidence>
<keyword evidence="6" id="KW-1185">Reference proteome</keyword>
<evidence type="ECO:0000256" key="3">
    <source>
        <dbReference type="ARBA" id="ARBA00022741"/>
    </source>
</evidence>
<dbReference type="GO" id="GO:0008841">
    <property type="term" value="F:dihydrofolate synthase activity"/>
    <property type="evidence" value="ECO:0007669"/>
    <property type="project" value="TreeGrafter"/>
</dbReference>
<name>W9VH19_9GAMM</name>
<dbReference type="InterPro" id="IPR036565">
    <property type="entry name" value="Mur-like_cat_sf"/>
</dbReference>
<sequence length="126" mass="13982">MVEVASSTWGLARWLEYIESCHPGEIDLGLDRVSQVAAKLEINLNKSFVFTVGGTNGKGTTTRLLESVFSAAGLVVATYTSPHFLRYNERVRLAGKDISDQTCVNVLRKLKRRGPIYPLLTLSMEH</sequence>
<keyword evidence="3" id="KW-0547">Nucleotide-binding</keyword>
<evidence type="ECO:0000256" key="4">
    <source>
        <dbReference type="ARBA" id="ARBA00022840"/>
    </source>
</evidence>
<reference evidence="5 6" key="2">
    <citation type="journal article" date="2015" name="Syst. Appl. Microbiol.">
        <title>Nitrincola nitratireducens sp. nov. isolated from a haloalkaline crater lake.</title>
        <authorList>
            <person name="Singh A."/>
            <person name="Vaidya B."/>
            <person name="Tanuku N.R."/>
            <person name="Pinnaka A.K."/>
        </authorList>
    </citation>
    <scope>NUCLEOTIDE SEQUENCE [LARGE SCALE GENOMIC DNA]</scope>
    <source>
        <strain evidence="5 6">AK23</strain>
    </source>
</reference>
<keyword evidence="4" id="KW-0067">ATP-binding</keyword>
<keyword evidence="2" id="KW-0436">Ligase</keyword>
<protein>
    <submittedName>
        <fullName evidence="5">Bifunctional protein folC</fullName>
    </submittedName>
</protein>
<comment type="similarity">
    <text evidence="1">Belongs to the folylpolyglutamate synthase family.</text>
</comment>
<dbReference type="RefSeq" id="WP_237748656.1">
    <property type="nucleotide sequence ID" value="NZ_AONB01000018.1"/>
</dbReference>
<evidence type="ECO:0000313" key="6">
    <source>
        <dbReference type="Proteomes" id="UP000019464"/>
    </source>
</evidence>
<reference evidence="6" key="1">
    <citation type="submission" date="2012-11" db="EMBL/GenBank/DDBJ databases">
        <authorList>
            <person name="Singh A."/>
            <person name="Pinnaka A.K."/>
            <person name="Vaidya B."/>
        </authorList>
    </citation>
    <scope>NUCLEOTIDE SEQUENCE [LARGE SCALE GENOMIC DNA]</scope>
    <source>
        <strain evidence="6">AK23</strain>
    </source>
</reference>
<dbReference type="STRING" id="1229521.D791_03093"/>
<dbReference type="InterPro" id="IPR001645">
    <property type="entry name" value="Folylpolyglutamate_synth"/>
</dbReference>
<dbReference type="SUPFAM" id="SSF53623">
    <property type="entry name" value="MurD-like peptide ligases, catalytic domain"/>
    <property type="match status" value="1"/>
</dbReference>
<evidence type="ECO:0000313" key="5">
    <source>
        <dbReference type="EMBL" id="EXJ09940.1"/>
    </source>
</evidence>
<proteinExistence type="inferred from homology"/>